<dbReference type="GO" id="GO:0034398">
    <property type="term" value="P:telomere tethering at nuclear periphery"/>
    <property type="evidence" value="ECO:0007669"/>
    <property type="project" value="TreeGrafter"/>
</dbReference>
<dbReference type="GO" id="GO:0000973">
    <property type="term" value="P:post-transcriptional tethering of RNA polymerase II gene DNA at nuclear periphery"/>
    <property type="evidence" value="ECO:0007669"/>
    <property type="project" value="TreeGrafter"/>
</dbReference>
<feature type="compositionally biased region" description="Polar residues" evidence="12">
    <location>
        <begin position="553"/>
        <end position="570"/>
    </location>
</feature>
<keyword evidence="11" id="KW-0539">Nucleus</keyword>
<name>A0A914XMM5_9BILA</name>
<dbReference type="GO" id="GO:0017056">
    <property type="term" value="F:structural constituent of nuclear pore"/>
    <property type="evidence" value="ECO:0007669"/>
    <property type="project" value="InterPro"/>
</dbReference>
<proteinExistence type="inferred from homology"/>
<dbReference type="InterPro" id="IPR037665">
    <property type="entry name" value="Nucleoporin_S59-like"/>
</dbReference>
<keyword evidence="10" id="KW-0906">Nuclear pore complex</keyword>
<evidence type="ECO:0000256" key="8">
    <source>
        <dbReference type="ARBA" id="ARBA00022927"/>
    </source>
</evidence>
<dbReference type="GO" id="GO:0044614">
    <property type="term" value="C:nuclear pore cytoplasmic filaments"/>
    <property type="evidence" value="ECO:0007669"/>
    <property type="project" value="TreeGrafter"/>
</dbReference>
<sequence>MFGQKSPFGTSTTSAFGNTTGSSLFSQNKPVGVSFGTQQSTPATGGLFGSKLPTPGGLFGASSSTAAPTSTLFGGAPTTAATGGLFGAPSQQQKPLFGATSTGGFGGSSLFGASQTATTATAGGGMFGNTAGGSMFSSAAPSQAGSVIKFDPPIAQDTMMKNNIQQTINTSTAGGTGLFGATSTATTGFSGFGTSTSGGLFGKPTTTTAAPAFGGGFGAQPGGFGTTPAFGQPQAGGGLFSGAAAQQKPAGLFSGPATSAAPGGLFGTAQPAQGAGLFGAASKPGQFSLFNSPATSSAGSFGPPNALNYGGGAMGTTAIQQQQQPISLGTDPGYAAAQHARLQEQIASSPYGDSPLLRLLGKKPSEIGAPVPTDPVAQNRIIRGSVSSPSASYGAAGSSRAPTSFGSNIKASPMPRISSRIVSPLANRSGSFLNKSTNSGIFDDLDDDVALLKEGFVPRKNVKKLFITPKTTRHSMPTAGVAQPMGELSSRRRPTAILADHNAITSPIDNGRDADMRWAAEPPELNLDATGNSTTIRDSSDIRAPRPVRPDTAYSSPVNDCSMTAEQSILMSPRSEDDEPTPMRAEPPPPPHPAGISLSRPGYYTIPSLADLADITGRDGSCIVSDGFTVGRSGYGSVFWAGEADISNLDLDELVHFRHKEVTVYPDETRKPPVGQGLNRRAEVTLERVWPIDKTTRQPIKDAQRLDAMQFRDRLERAAGQMGAVFKDYRAETGSWVFQVLHFSKYGLLDEDDEADGPTKPELARSDVERRTQAAVQRAPWETTPPGKAVKPLAPSNTILSPLTAAKKNQSLGLGGLDSMEDDMFAEQPPLDLAEGVDPEMSGEMSALMDVERMMSSTHKAMKLMLKQSSLFDDYSDYSLKAKDSPLQSSYLRSSKLQHVDILKDVFNRSEALMDHSDIITDGAPGRFLDDQSLRVEAAMAAAAVSLPPATAPQHSFALVPLNESVMAYRERSLIDVSLFNGRRFRVGWAPGRAHFSIVGSGQEKIRSGSDIQLTANFAQQSEQQVVDLSFFAEGSYCFEMMRKQAVSDWLIDASKESLDRDMKTAKGSASVLALMRSGRVDDAVQQAMTQGDCRLALLLASATGCTEGRALCLDQLMQWHKCGADGFIDADRLKTLALLAGQTHWTRVDRDGKQHTLNCCTNLDWRRAFGLYLWYVGAQTDGLLEVVAHFDADVAKGVAPRPTHTVSLKTDLCYHLVKLFVDRSHSLEAVLNPDAYADDPFDYHLSWHLWSALKAIGYCHLAPRKEDMLHTRYAEQLAACGLWHLGVFVLMHIVHDGRRTEAVKEYLSRFAFNCSDEQYDALVTTFSIPTTWLADARCLKAKAEGRKDEEAWAAVEAERWNLAHQLFLQHVGPNAVTSENYDILERFIRRLSAHQVEVHAWPMGGQIYEDFLTLKKELHRLGQLDGAHVDIAVADLKQLLASLASRLDAMRCDQPIERLCQGEMSKTVVHMSRLILTIDEQLKLEPLLLRLPMPDDYAVDEDRLSARYCSTYFS</sequence>
<dbReference type="Proteomes" id="UP000887566">
    <property type="component" value="Unplaced"/>
</dbReference>
<reference evidence="15" key="1">
    <citation type="submission" date="2022-11" db="UniProtKB">
        <authorList>
            <consortium name="WormBaseParasite"/>
        </authorList>
    </citation>
    <scope>IDENTIFICATION</scope>
</reference>
<dbReference type="PANTHER" id="PTHR23198:SF6">
    <property type="entry name" value="NUCLEAR PORE COMPLEX PROTEIN NUP98-NUP96"/>
    <property type="match status" value="1"/>
</dbReference>
<dbReference type="GO" id="GO:0003723">
    <property type="term" value="F:RNA binding"/>
    <property type="evidence" value="ECO:0007669"/>
    <property type="project" value="TreeGrafter"/>
</dbReference>
<evidence type="ECO:0000256" key="11">
    <source>
        <dbReference type="ARBA" id="ARBA00023242"/>
    </source>
</evidence>
<dbReference type="Gene3D" id="1.25.40.690">
    <property type="match status" value="1"/>
</dbReference>
<evidence type="ECO:0000256" key="7">
    <source>
        <dbReference type="ARBA" id="ARBA00022816"/>
    </source>
</evidence>
<dbReference type="InterPro" id="IPR025574">
    <property type="entry name" value="Nucleoporin_FG_rpt"/>
</dbReference>
<keyword evidence="8" id="KW-0653">Protein transport</keyword>
<dbReference type="InterPro" id="IPR021967">
    <property type="entry name" value="Nup98_C"/>
</dbReference>
<dbReference type="Pfam" id="PF13634">
    <property type="entry name" value="Nucleoporin_FG"/>
    <property type="match status" value="2"/>
</dbReference>
<keyword evidence="14" id="KW-1185">Reference proteome</keyword>
<dbReference type="SUPFAM" id="SSF82215">
    <property type="entry name" value="C-terminal autoproteolytic domain of nucleoporin nup98"/>
    <property type="match status" value="1"/>
</dbReference>
<keyword evidence="7" id="KW-0509">mRNA transport</keyword>
<dbReference type="PANTHER" id="PTHR23198">
    <property type="entry name" value="NUCLEOPORIN"/>
    <property type="match status" value="1"/>
</dbReference>
<evidence type="ECO:0000256" key="2">
    <source>
        <dbReference type="ARBA" id="ARBA00004620"/>
    </source>
</evidence>
<dbReference type="PROSITE" id="PS51434">
    <property type="entry name" value="NUP_C"/>
    <property type="match status" value="1"/>
</dbReference>
<feature type="compositionally biased region" description="Low complexity" evidence="12">
    <location>
        <begin position="386"/>
        <end position="399"/>
    </location>
</feature>
<evidence type="ECO:0000313" key="14">
    <source>
        <dbReference type="Proteomes" id="UP000887566"/>
    </source>
</evidence>
<evidence type="ECO:0000256" key="1">
    <source>
        <dbReference type="ARBA" id="ARBA00004567"/>
    </source>
</evidence>
<comment type="subcellular location">
    <subcellularLocation>
        <location evidence="2">Nucleus membrane</location>
        <topology evidence="2">Peripheral membrane protein</topology>
        <orientation evidence="2">Nucleoplasmic side</orientation>
    </subcellularLocation>
    <subcellularLocation>
        <location evidence="1">Nucleus</location>
        <location evidence="1">Nuclear pore complex</location>
    </subcellularLocation>
</comment>
<keyword evidence="5" id="KW-0813">Transport</keyword>
<dbReference type="Pfam" id="PF12110">
    <property type="entry name" value="Nup96"/>
    <property type="match status" value="1"/>
</dbReference>
<comment type="similarity">
    <text evidence="3">Belongs to the nucleoporin GLFG family.</text>
</comment>
<dbReference type="GO" id="GO:0051028">
    <property type="term" value="P:mRNA transport"/>
    <property type="evidence" value="ECO:0007669"/>
    <property type="project" value="UniProtKB-KW"/>
</dbReference>
<dbReference type="GO" id="GO:0006405">
    <property type="term" value="P:RNA export from nucleus"/>
    <property type="evidence" value="ECO:0007669"/>
    <property type="project" value="TreeGrafter"/>
</dbReference>
<dbReference type="FunFam" id="3.30.1610.10:FF:000002">
    <property type="entry name" value="nuclear pore complex protein NUP98A"/>
    <property type="match status" value="1"/>
</dbReference>
<dbReference type="GO" id="GO:0031965">
    <property type="term" value="C:nuclear membrane"/>
    <property type="evidence" value="ECO:0007669"/>
    <property type="project" value="UniProtKB-SubCell"/>
</dbReference>
<accession>A0A914XMM5</accession>
<feature type="region of interest" description="Disordered" evidence="12">
    <location>
        <begin position="750"/>
        <end position="795"/>
    </location>
</feature>
<evidence type="ECO:0000256" key="9">
    <source>
        <dbReference type="ARBA" id="ARBA00023010"/>
    </source>
</evidence>
<feature type="compositionally biased region" description="Polar residues" evidence="12">
    <location>
        <begin position="400"/>
        <end position="410"/>
    </location>
</feature>
<feature type="compositionally biased region" description="Basic and acidic residues" evidence="12">
    <location>
        <begin position="757"/>
        <end position="772"/>
    </location>
</feature>
<evidence type="ECO:0000256" key="4">
    <source>
        <dbReference type="ARBA" id="ARBA00013472"/>
    </source>
</evidence>
<evidence type="ECO:0000256" key="3">
    <source>
        <dbReference type="ARBA" id="ARBA00008926"/>
    </source>
</evidence>
<evidence type="ECO:0000256" key="12">
    <source>
        <dbReference type="SAM" id="MobiDB-lite"/>
    </source>
</evidence>
<organism evidence="14 15">
    <name type="scientific">Plectus sambesii</name>
    <dbReference type="NCBI Taxonomy" id="2011161"/>
    <lineage>
        <taxon>Eukaryota</taxon>
        <taxon>Metazoa</taxon>
        <taxon>Ecdysozoa</taxon>
        <taxon>Nematoda</taxon>
        <taxon>Chromadorea</taxon>
        <taxon>Plectida</taxon>
        <taxon>Plectina</taxon>
        <taxon>Plectoidea</taxon>
        <taxon>Plectidae</taxon>
        <taxon>Plectus</taxon>
    </lineage>
</organism>
<dbReference type="GO" id="GO:0008139">
    <property type="term" value="F:nuclear localization sequence binding"/>
    <property type="evidence" value="ECO:0007669"/>
    <property type="project" value="TreeGrafter"/>
</dbReference>
<dbReference type="InterPro" id="IPR007230">
    <property type="entry name" value="Nup98_auto-Pept-S59_dom"/>
</dbReference>
<evidence type="ECO:0000256" key="5">
    <source>
        <dbReference type="ARBA" id="ARBA00022448"/>
    </source>
</evidence>
<keyword evidence="9" id="KW-0811">Translocation</keyword>
<dbReference type="WBParaSite" id="PSAMB.scaffold887size39305.g9478.t1">
    <property type="protein sequence ID" value="PSAMB.scaffold887size39305.g9478.t1"/>
    <property type="gene ID" value="PSAMB.scaffold887size39305.g9478"/>
</dbReference>
<protein>
    <recommendedName>
        <fullName evidence="4">Nuclear pore complex protein Nup98-Nup96</fullName>
    </recommendedName>
</protein>
<evidence type="ECO:0000256" key="10">
    <source>
        <dbReference type="ARBA" id="ARBA00023132"/>
    </source>
</evidence>
<evidence type="ECO:0000259" key="13">
    <source>
        <dbReference type="PROSITE" id="PS51434"/>
    </source>
</evidence>
<keyword evidence="6" id="KW-0068">Autocatalytic cleavage</keyword>
<dbReference type="Pfam" id="PF04096">
    <property type="entry name" value="Nucleoporin2"/>
    <property type="match status" value="1"/>
</dbReference>
<feature type="region of interest" description="Disordered" evidence="12">
    <location>
        <begin position="523"/>
        <end position="591"/>
    </location>
</feature>
<dbReference type="GO" id="GO:0006606">
    <property type="term" value="P:protein import into nucleus"/>
    <property type="evidence" value="ECO:0007669"/>
    <property type="project" value="TreeGrafter"/>
</dbReference>
<feature type="domain" description="Peptidase S59" evidence="13">
    <location>
        <begin position="600"/>
        <end position="743"/>
    </location>
</feature>
<evidence type="ECO:0000256" key="6">
    <source>
        <dbReference type="ARBA" id="ARBA00022813"/>
    </source>
</evidence>
<feature type="region of interest" description="Disordered" evidence="12">
    <location>
        <begin position="386"/>
        <end position="412"/>
    </location>
</feature>
<dbReference type="InterPro" id="IPR036903">
    <property type="entry name" value="Nup98_auto-Pept-S59_dom_sf"/>
</dbReference>
<dbReference type="GO" id="GO:0003006">
    <property type="term" value="P:developmental process involved in reproduction"/>
    <property type="evidence" value="ECO:0007669"/>
    <property type="project" value="UniProtKB-ARBA"/>
</dbReference>
<dbReference type="Gene3D" id="3.30.1610.10">
    <property type="entry name" value="Peptidase S59, nucleoporin"/>
    <property type="match status" value="1"/>
</dbReference>
<evidence type="ECO:0000313" key="15">
    <source>
        <dbReference type="WBParaSite" id="PSAMB.scaffold887size39305.g9478.t1"/>
    </source>
</evidence>